<keyword evidence="1" id="KW-0805">Transcription regulation</keyword>
<evidence type="ECO:0000313" key="6">
    <source>
        <dbReference type="Proteomes" id="UP000254181"/>
    </source>
</evidence>
<dbReference type="Gene3D" id="3.40.50.2300">
    <property type="match status" value="2"/>
</dbReference>
<keyword evidence="2" id="KW-0238">DNA-binding</keyword>
<evidence type="ECO:0000259" key="4">
    <source>
        <dbReference type="Pfam" id="PF13377"/>
    </source>
</evidence>
<dbReference type="InterPro" id="IPR046335">
    <property type="entry name" value="LacI/GalR-like_sensor"/>
</dbReference>
<gene>
    <name evidence="5" type="primary">lacI_2</name>
    <name evidence="5" type="ORF">NCTC9075_05149</name>
</gene>
<evidence type="ECO:0000313" key="5">
    <source>
        <dbReference type="EMBL" id="STP21690.1"/>
    </source>
</evidence>
<dbReference type="AlphaFoldDB" id="A0A377KB52"/>
<dbReference type="InterPro" id="IPR028082">
    <property type="entry name" value="Peripla_BP_I"/>
</dbReference>
<sequence length="229" mass="24909">MPLLWKQPAANVPALFLDVSDQTPINSIIFSHEDGTRLGVEHLVALGHQQIALLAGPLSSVSARLRLAGWHKYLTRNQIQPIAEREGDWSAMSGFQQTMQMLNEGIVPTAMLVANDQMALGAMRAITESGLRVGADISVVGYDDTEDSSCYIPPLTTIKQDFRLLGQTSVDRLLQLSQGQAVKGNQLLPVSLVKRKTTLPPNTQTASPRALADSLMQLARQVSRLESGQ</sequence>
<evidence type="ECO:0000256" key="1">
    <source>
        <dbReference type="ARBA" id="ARBA00023015"/>
    </source>
</evidence>
<dbReference type="PANTHER" id="PTHR30146:SF153">
    <property type="entry name" value="LACTOSE OPERON REPRESSOR"/>
    <property type="match status" value="1"/>
</dbReference>
<protein>
    <submittedName>
        <fullName evidence="5">Lactose operon repressor</fullName>
    </submittedName>
</protein>
<reference evidence="5 6" key="1">
    <citation type="submission" date="2018-06" db="EMBL/GenBank/DDBJ databases">
        <authorList>
            <consortium name="Pathogen Informatics"/>
            <person name="Doyle S."/>
        </authorList>
    </citation>
    <scope>NUCLEOTIDE SEQUENCE [LARGE SCALE GENOMIC DNA]</scope>
    <source>
        <strain evidence="5 6">NCTC9075</strain>
    </source>
</reference>
<accession>A0A377KB52</accession>
<dbReference type="Proteomes" id="UP000254181">
    <property type="component" value="Unassembled WGS sequence"/>
</dbReference>
<keyword evidence="3" id="KW-0804">Transcription</keyword>
<dbReference type="PANTHER" id="PTHR30146">
    <property type="entry name" value="LACI-RELATED TRANSCRIPTIONAL REPRESSOR"/>
    <property type="match status" value="1"/>
</dbReference>
<dbReference type="NCBIfam" id="NF007075">
    <property type="entry name" value="PRK09526.1"/>
    <property type="match status" value="1"/>
</dbReference>
<dbReference type="GO" id="GO:0000976">
    <property type="term" value="F:transcription cis-regulatory region binding"/>
    <property type="evidence" value="ECO:0007669"/>
    <property type="project" value="TreeGrafter"/>
</dbReference>
<name>A0A377KB52_ECOLX</name>
<organism evidence="5 6">
    <name type="scientific">Escherichia coli</name>
    <dbReference type="NCBI Taxonomy" id="562"/>
    <lineage>
        <taxon>Bacteria</taxon>
        <taxon>Pseudomonadati</taxon>
        <taxon>Pseudomonadota</taxon>
        <taxon>Gammaproteobacteria</taxon>
        <taxon>Enterobacterales</taxon>
        <taxon>Enterobacteriaceae</taxon>
        <taxon>Escherichia</taxon>
    </lineage>
</organism>
<evidence type="ECO:0000256" key="3">
    <source>
        <dbReference type="ARBA" id="ARBA00023163"/>
    </source>
</evidence>
<evidence type="ECO:0000256" key="2">
    <source>
        <dbReference type="ARBA" id="ARBA00023125"/>
    </source>
</evidence>
<feature type="domain" description="Transcriptional regulator LacI/GalR-like sensor" evidence="4">
    <location>
        <begin position="40"/>
        <end position="198"/>
    </location>
</feature>
<proteinExistence type="predicted"/>
<dbReference type="GO" id="GO:0003700">
    <property type="term" value="F:DNA-binding transcription factor activity"/>
    <property type="evidence" value="ECO:0007669"/>
    <property type="project" value="TreeGrafter"/>
</dbReference>
<dbReference type="SUPFAM" id="SSF53822">
    <property type="entry name" value="Periplasmic binding protein-like I"/>
    <property type="match status" value="1"/>
</dbReference>
<dbReference type="EMBL" id="UGEM01000004">
    <property type="protein sequence ID" value="STP21690.1"/>
    <property type="molecule type" value="Genomic_DNA"/>
</dbReference>
<dbReference type="Pfam" id="PF13377">
    <property type="entry name" value="Peripla_BP_3"/>
    <property type="match status" value="1"/>
</dbReference>